<sequence length="59" mass="6203">MEENDSATPWPKLSSRRNSRMNPSTELAGDVTGARASGWLAFNFTAASPAAFGETGVAD</sequence>
<accession>A0ABP7AVG8</accession>
<evidence type="ECO:0000256" key="1">
    <source>
        <dbReference type="SAM" id="MobiDB-lite"/>
    </source>
</evidence>
<evidence type="ECO:0000313" key="3">
    <source>
        <dbReference type="Proteomes" id="UP001501490"/>
    </source>
</evidence>
<comment type="caution">
    <text evidence="2">The sequence shown here is derived from an EMBL/GenBank/DDBJ whole genome shotgun (WGS) entry which is preliminary data.</text>
</comment>
<dbReference type="Proteomes" id="UP001501490">
    <property type="component" value="Unassembled WGS sequence"/>
</dbReference>
<evidence type="ECO:0000313" key="2">
    <source>
        <dbReference type="EMBL" id="GAA3641542.1"/>
    </source>
</evidence>
<reference evidence="3" key="1">
    <citation type="journal article" date="2019" name="Int. J. Syst. Evol. Microbiol.">
        <title>The Global Catalogue of Microorganisms (GCM) 10K type strain sequencing project: providing services to taxonomists for standard genome sequencing and annotation.</title>
        <authorList>
            <consortium name="The Broad Institute Genomics Platform"/>
            <consortium name="The Broad Institute Genome Sequencing Center for Infectious Disease"/>
            <person name="Wu L."/>
            <person name="Ma J."/>
        </authorList>
    </citation>
    <scope>NUCLEOTIDE SEQUENCE [LARGE SCALE GENOMIC DNA]</scope>
    <source>
        <strain evidence="3">JCM 16929</strain>
    </source>
</reference>
<gene>
    <name evidence="2" type="ORF">GCM10022236_50280</name>
</gene>
<organism evidence="2 3">
    <name type="scientific">Microlunatus ginsengisoli</name>
    <dbReference type="NCBI Taxonomy" id="363863"/>
    <lineage>
        <taxon>Bacteria</taxon>
        <taxon>Bacillati</taxon>
        <taxon>Actinomycetota</taxon>
        <taxon>Actinomycetes</taxon>
        <taxon>Propionibacteriales</taxon>
        <taxon>Propionibacteriaceae</taxon>
        <taxon>Microlunatus</taxon>
    </lineage>
</organism>
<proteinExistence type="predicted"/>
<keyword evidence="3" id="KW-1185">Reference proteome</keyword>
<name>A0ABP7AVG8_9ACTN</name>
<protein>
    <submittedName>
        <fullName evidence="2">Uncharacterized protein</fullName>
    </submittedName>
</protein>
<dbReference type="EMBL" id="BAABAB010000051">
    <property type="protein sequence ID" value="GAA3641542.1"/>
    <property type="molecule type" value="Genomic_DNA"/>
</dbReference>
<feature type="region of interest" description="Disordered" evidence="1">
    <location>
        <begin position="1"/>
        <end position="29"/>
    </location>
</feature>